<dbReference type="CDD" id="cd01650">
    <property type="entry name" value="RT_nLTR_like"/>
    <property type="match status" value="1"/>
</dbReference>
<proteinExistence type="predicted"/>
<name>A0AAU9TRC5_EUPED</name>
<sequence length="985" mass="113780">MEILNYRLCSARLVAENAFGLLSQVFRVFYTPIAIAPDTCTDLILVACCFHNFLRDGYLKVINKPYYIRDENQNPTDNMINLAATSTYVHDGINVRNAVKLLFNSQIGQGDSRLIQSHPQSLRFFYANLRSIRKAGKFDEIKCIIKALPKTTHLLIFTETWITSNNDAKQYQLPDYKHLYNYRQKSRGGGVSIYLHNSIQYELTEELCENGNHYLWSHIDKLSLDVGVIYKPGDTNLSNFMDIYTTQLERRQRAIVFGDFNIDLLSNDARVTQFVNGVKEAGYEILNKIDKNHCTRETSTTHTILDHICTNISNHFFEISIIDSSLSDHKQIFLEISNLAPQINKKIKYMALDYKSLYSNTLKMNYENDNQDYYCLKRFVSEQIEVNKIEKIKYLNRPKEDWINKEITDLINLRNSLWRQIKLNPKDNTIRKHYSTVKKEVKTMIRTRKKNYYLSLFQNCSNNPKKTWEVVNSLSLNKTKEKCIPPKLISTSGPVTEGNAICELFNTFFTSIGADLAKEIPDIYHESNDNLYMYNDTYTHTITLNELSPCSNEELSNIINNLDNNTSTGVDGISTKAIKCLKDIIVDRLSNCVNKCLSQGIFPDTLKIAKVSPIHKSGPKTDPSNYRPVSVLPVFSKIFERILHDRLNKYLNEKEFLIDQQYGFRPKSSCLTATIDLVTKIRTHIDQKDIALGIFIDLKKAFDTVSHAKMLQKLKDIGVTGTAYNMFASYLQNRCQVVKIGDFASSVTNISYGIPQGSIIGPLLFLIYINNIKNVELKGHLTLYADDMCLFYFGKCINDIINNAQNDLNVLNEWLKYNLLTVNTSKTSFVIFSAKNKKIPNFPPLIINNEILKQSHQEKYLGLYIDDKLMFKTHIDHVRCKLKSALGALRKVTNCIPHNVRMMIYNSLIKSHLEYLIEIWGSTAVTNLNKLQTTQNKIIKTLFHYPYLTPTKQIYKETKLLNIRQLHKYYTYEQLKKKWKNLKDA</sequence>
<gene>
    <name evidence="2" type="ORF">EEDITHA_LOCUS4510</name>
</gene>
<dbReference type="SUPFAM" id="SSF56219">
    <property type="entry name" value="DNase I-like"/>
    <property type="match status" value="1"/>
</dbReference>
<evidence type="ECO:0000259" key="1">
    <source>
        <dbReference type="PROSITE" id="PS50878"/>
    </source>
</evidence>
<organism evidence="2 3">
    <name type="scientific">Euphydryas editha</name>
    <name type="common">Edith's checkerspot</name>
    <dbReference type="NCBI Taxonomy" id="104508"/>
    <lineage>
        <taxon>Eukaryota</taxon>
        <taxon>Metazoa</taxon>
        <taxon>Ecdysozoa</taxon>
        <taxon>Arthropoda</taxon>
        <taxon>Hexapoda</taxon>
        <taxon>Insecta</taxon>
        <taxon>Pterygota</taxon>
        <taxon>Neoptera</taxon>
        <taxon>Endopterygota</taxon>
        <taxon>Lepidoptera</taxon>
        <taxon>Glossata</taxon>
        <taxon>Ditrysia</taxon>
        <taxon>Papilionoidea</taxon>
        <taxon>Nymphalidae</taxon>
        <taxon>Nymphalinae</taxon>
        <taxon>Euphydryas</taxon>
    </lineage>
</organism>
<dbReference type="InterPro" id="IPR000477">
    <property type="entry name" value="RT_dom"/>
</dbReference>
<dbReference type="InterPro" id="IPR005135">
    <property type="entry name" value="Endo/exonuclease/phosphatase"/>
</dbReference>
<dbReference type="PROSITE" id="PS50878">
    <property type="entry name" value="RT_POL"/>
    <property type="match status" value="1"/>
</dbReference>
<dbReference type="Pfam" id="PF03372">
    <property type="entry name" value="Exo_endo_phos"/>
    <property type="match status" value="1"/>
</dbReference>
<dbReference type="GO" id="GO:0071897">
    <property type="term" value="P:DNA biosynthetic process"/>
    <property type="evidence" value="ECO:0007669"/>
    <property type="project" value="UniProtKB-ARBA"/>
</dbReference>
<keyword evidence="3" id="KW-1185">Reference proteome</keyword>
<dbReference type="Pfam" id="PF00078">
    <property type="entry name" value="RVT_1"/>
    <property type="match status" value="1"/>
</dbReference>
<accession>A0AAU9TRC5</accession>
<comment type="caution">
    <text evidence="2">The sequence shown here is derived from an EMBL/GenBank/DDBJ whole genome shotgun (WGS) entry which is preliminary data.</text>
</comment>
<protein>
    <recommendedName>
        <fullName evidence="1">Reverse transcriptase domain-containing protein</fullName>
    </recommendedName>
</protein>
<dbReference type="InterPro" id="IPR036691">
    <property type="entry name" value="Endo/exonu/phosph_ase_sf"/>
</dbReference>
<dbReference type="InterPro" id="IPR043502">
    <property type="entry name" value="DNA/RNA_pol_sf"/>
</dbReference>
<dbReference type="GO" id="GO:0003824">
    <property type="term" value="F:catalytic activity"/>
    <property type="evidence" value="ECO:0007669"/>
    <property type="project" value="InterPro"/>
</dbReference>
<dbReference type="PANTHER" id="PTHR33332">
    <property type="entry name" value="REVERSE TRANSCRIPTASE DOMAIN-CONTAINING PROTEIN"/>
    <property type="match status" value="1"/>
</dbReference>
<dbReference type="SUPFAM" id="SSF56672">
    <property type="entry name" value="DNA/RNA polymerases"/>
    <property type="match status" value="1"/>
</dbReference>
<evidence type="ECO:0000313" key="3">
    <source>
        <dbReference type="Proteomes" id="UP001153954"/>
    </source>
</evidence>
<evidence type="ECO:0000313" key="2">
    <source>
        <dbReference type="EMBL" id="CAH2088341.1"/>
    </source>
</evidence>
<reference evidence="2" key="1">
    <citation type="submission" date="2022-03" db="EMBL/GenBank/DDBJ databases">
        <authorList>
            <person name="Tunstrom K."/>
        </authorList>
    </citation>
    <scope>NUCLEOTIDE SEQUENCE</scope>
</reference>
<dbReference type="AlphaFoldDB" id="A0AAU9TRC5"/>
<dbReference type="Proteomes" id="UP001153954">
    <property type="component" value="Unassembled WGS sequence"/>
</dbReference>
<dbReference type="EMBL" id="CAKOGL010000007">
    <property type="protein sequence ID" value="CAH2088341.1"/>
    <property type="molecule type" value="Genomic_DNA"/>
</dbReference>
<dbReference type="Gene3D" id="3.60.10.10">
    <property type="entry name" value="Endonuclease/exonuclease/phosphatase"/>
    <property type="match status" value="1"/>
</dbReference>
<feature type="domain" description="Reverse transcriptase" evidence="1">
    <location>
        <begin position="595"/>
        <end position="865"/>
    </location>
</feature>